<organism evidence="1 2">
    <name type="scientific">Abiotrophia defectiva ATCC 49176</name>
    <dbReference type="NCBI Taxonomy" id="592010"/>
    <lineage>
        <taxon>Bacteria</taxon>
        <taxon>Bacillati</taxon>
        <taxon>Bacillota</taxon>
        <taxon>Bacilli</taxon>
        <taxon>Lactobacillales</taxon>
        <taxon>Aerococcaceae</taxon>
        <taxon>Abiotrophia</taxon>
    </lineage>
</organism>
<evidence type="ECO:0000313" key="2">
    <source>
        <dbReference type="Proteomes" id="UP000019050"/>
    </source>
</evidence>
<dbReference type="EMBL" id="ACIN03000004">
    <property type="protein sequence ID" value="ESK66022.1"/>
    <property type="molecule type" value="Genomic_DNA"/>
</dbReference>
<dbReference type="AlphaFoldDB" id="W1Q467"/>
<name>W1Q467_ABIDE</name>
<dbReference type="GeneID" id="84816843"/>
<comment type="caution">
    <text evidence="1">The sequence shown here is derived from an EMBL/GenBank/DDBJ whole genome shotgun (WGS) entry which is preliminary data.</text>
</comment>
<proteinExistence type="predicted"/>
<evidence type="ECO:0000313" key="1">
    <source>
        <dbReference type="EMBL" id="ESK66022.1"/>
    </source>
</evidence>
<dbReference type="HOGENOM" id="CLU_115711_0_0_9"/>
<dbReference type="RefSeq" id="WP_023391407.1">
    <property type="nucleotide sequence ID" value="NZ_KI535340.1"/>
</dbReference>
<dbReference type="Proteomes" id="UP000019050">
    <property type="component" value="Unassembled WGS sequence"/>
</dbReference>
<sequence>MDITRNRGKWKLLLFLLILGGAFLVTRLVADSTQGKEEIIATFDNGIGGVDTMVRNGKALTLKVSSKSAKIESIEWKDKSAFDYNATKKLEDGQASISLEKSFRLRLAAAYQTQQSLYSAGAGHYPLAGESTKSSIKNLKINGQAVDEVKEYVDADGHTWYLWYFKNLKLNEDENVVSFD</sequence>
<dbReference type="STRING" id="592010.GCWU000182_000756"/>
<dbReference type="OrthoDB" id="2348386at2"/>
<protein>
    <submittedName>
        <fullName evidence="1">Uncharacterized protein</fullName>
    </submittedName>
</protein>
<accession>W1Q467</accession>
<reference evidence="1" key="1">
    <citation type="submission" date="2013-06" db="EMBL/GenBank/DDBJ databases">
        <authorList>
            <person name="Weinstock G."/>
            <person name="Sodergren E."/>
            <person name="Clifton S."/>
            <person name="Fulton L."/>
            <person name="Fulton B."/>
            <person name="Courtney L."/>
            <person name="Fronick C."/>
            <person name="Harrison M."/>
            <person name="Strong C."/>
            <person name="Farmer C."/>
            <person name="Delahaunty K."/>
            <person name="Markovic C."/>
            <person name="Hall O."/>
            <person name="Minx P."/>
            <person name="Tomlinson C."/>
            <person name="Mitreva M."/>
            <person name="Nelson J."/>
            <person name="Hou S."/>
            <person name="Wollam A."/>
            <person name="Pepin K.H."/>
            <person name="Johnson M."/>
            <person name="Bhonagiri V."/>
            <person name="Nash W.E."/>
            <person name="Warren W."/>
            <person name="Chinwalla A."/>
            <person name="Mardis E.R."/>
            <person name="Wilson R.K."/>
        </authorList>
    </citation>
    <scope>NUCLEOTIDE SEQUENCE [LARGE SCALE GENOMIC DNA]</scope>
    <source>
        <strain evidence="1">ATCC 49176</strain>
    </source>
</reference>
<gene>
    <name evidence="1" type="ORF">GCWU000182_000756</name>
</gene>
<keyword evidence="2" id="KW-1185">Reference proteome</keyword>